<feature type="transmembrane region" description="Helical" evidence="6">
    <location>
        <begin position="77"/>
        <end position="99"/>
    </location>
</feature>
<comment type="subcellular location">
    <subcellularLocation>
        <location evidence="1">Membrane</location>
        <topology evidence="1">Multi-pass membrane protein</topology>
    </subcellularLocation>
</comment>
<accession>A0A814V733</accession>
<reference evidence="7" key="1">
    <citation type="submission" date="2021-02" db="EMBL/GenBank/DDBJ databases">
        <authorList>
            <person name="Nowell W R."/>
        </authorList>
    </citation>
    <scope>NUCLEOTIDE SEQUENCE</scope>
</reference>
<evidence type="ECO:0000256" key="3">
    <source>
        <dbReference type="ARBA" id="ARBA00022692"/>
    </source>
</evidence>
<dbReference type="AlphaFoldDB" id="A0A814V733"/>
<evidence type="ECO:0008006" key="9">
    <source>
        <dbReference type="Google" id="ProtNLM"/>
    </source>
</evidence>
<dbReference type="GO" id="GO:0015165">
    <property type="term" value="F:pyrimidine nucleotide-sugar transmembrane transporter activity"/>
    <property type="evidence" value="ECO:0007669"/>
    <property type="project" value="InterPro"/>
</dbReference>
<feature type="transmembrane region" description="Helical" evidence="6">
    <location>
        <begin position="247"/>
        <end position="269"/>
    </location>
</feature>
<evidence type="ECO:0000256" key="2">
    <source>
        <dbReference type="ARBA" id="ARBA00022597"/>
    </source>
</evidence>
<feature type="transmembrane region" description="Helical" evidence="6">
    <location>
        <begin position="393"/>
        <end position="415"/>
    </location>
</feature>
<evidence type="ECO:0000256" key="6">
    <source>
        <dbReference type="SAM" id="Phobius"/>
    </source>
</evidence>
<name>A0A814V733_9BILA</name>
<evidence type="ECO:0000313" key="8">
    <source>
        <dbReference type="Proteomes" id="UP000663845"/>
    </source>
</evidence>
<feature type="transmembrane region" description="Helical" evidence="6">
    <location>
        <begin position="319"/>
        <end position="341"/>
    </location>
</feature>
<dbReference type="EMBL" id="CAJNOG010000340">
    <property type="protein sequence ID" value="CAF1185125.1"/>
    <property type="molecule type" value="Genomic_DNA"/>
</dbReference>
<dbReference type="GO" id="GO:0000139">
    <property type="term" value="C:Golgi membrane"/>
    <property type="evidence" value="ECO:0007669"/>
    <property type="project" value="InterPro"/>
</dbReference>
<feature type="transmembrane region" description="Helical" evidence="6">
    <location>
        <begin position="448"/>
        <end position="465"/>
    </location>
</feature>
<keyword evidence="2" id="KW-0813">Transport</keyword>
<feature type="transmembrane region" description="Helical" evidence="6">
    <location>
        <begin position="168"/>
        <end position="186"/>
    </location>
</feature>
<evidence type="ECO:0000256" key="1">
    <source>
        <dbReference type="ARBA" id="ARBA00004141"/>
    </source>
</evidence>
<evidence type="ECO:0000313" key="7">
    <source>
        <dbReference type="EMBL" id="CAF1185125.1"/>
    </source>
</evidence>
<keyword evidence="2" id="KW-0762">Sugar transport</keyword>
<dbReference type="Pfam" id="PF04142">
    <property type="entry name" value="Nuc_sug_transp"/>
    <property type="match status" value="2"/>
</dbReference>
<dbReference type="PIRSF" id="PIRSF005799">
    <property type="entry name" value="UDP-gal_transpt"/>
    <property type="match status" value="1"/>
</dbReference>
<organism evidence="7 8">
    <name type="scientific">Adineta steineri</name>
    <dbReference type="NCBI Taxonomy" id="433720"/>
    <lineage>
        <taxon>Eukaryota</taxon>
        <taxon>Metazoa</taxon>
        <taxon>Spiralia</taxon>
        <taxon>Gnathifera</taxon>
        <taxon>Rotifera</taxon>
        <taxon>Eurotatoria</taxon>
        <taxon>Bdelloidea</taxon>
        <taxon>Adinetida</taxon>
        <taxon>Adinetidae</taxon>
        <taxon>Adineta</taxon>
    </lineage>
</organism>
<protein>
    <recommendedName>
        <fullName evidence="9">UDP-sugar transporter protein SLC35A4</fullName>
    </recommendedName>
</protein>
<dbReference type="InterPro" id="IPR007271">
    <property type="entry name" value="Nuc_sug_transpt"/>
</dbReference>
<evidence type="ECO:0000256" key="5">
    <source>
        <dbReference type="ARBA" id="ARBA00023136"/>
    </source>
</evidence>
<comment type="caution">
    <text evidence="7">The sequence shown here is derived from an EMBL/GenBank/DDBJ whole genome shotgun (WGS) entry which is preliminary data.</text>
</comment>
<feature type="transmembrane region" description="Helical" evidence="6">
    <location>
        <begin position="206"/>
        <end position="226"/>
    </location>
</feature>
<proteinExistence type="predicted"/>
<dbReference type="Proteomes" id="UP000663845">
    <property type="component" value="Unassembled WGS sequence"/>
</dbReference>
<feature type="transmembrane region" description="Helical" evidence="6">
    <location>
        <begin position="361"/>
        <end position="381"/>
    </location>
</feature>
<feature type="transmembrane region" description="Helical" evidence="6">
    <location>
        <begin position="421"/>
        <end position="441"/>
    </location>
</feature>
<keyword evidence="4 6" id="KW-1133">Transmembrane helix</keyword>
<gene>
    <name evidence="7" type="ORF">JYZ213_LOCUS26010</name>
</gene>
<dbReference type="PANTHER" id="PTHR10231">
    <property type="entry name" value="NUCLEOTIDE-SUGAR TRANSMEMBRANE TRANSPORTER"/>
    <property type="match status" value="1"/>
</dbReference>
<keyword evidence="3 6" id="KW-0812">Transmembrane</keyword>
<feature type="transmembrane region" description="Helical" evidence="6">
    <location>
        <begin position="35"/>
        <end position="57"/>
    </location>
</feature>
<keyword evidence="5 6" id="KW-0472">Membrane</keyword>
<sequence>MADSSNNIHDKKSILPTVNDSTDFKQNNEKAVYSLAFRGMVFFQVLAYGSYSVLVHLCEKNGVITFSSTTMNFILEVVKLSFSIIALTISSSTIGNIYPSKEQFISWFKQSLPYSIPGVLYFINNNLAVHMQLYMDPASYQILGNFKILTTAILYRLIIKQNLKRKQWFALFLLFSGGVAYSLGTIRNSSGVPNQITTSGAVIHRMYVHPLGFFMITSYCIISGFSGVYNEWILKKYYTESIHIQNIFLYTYGVIFNLIPAITVAMYSSGSSYSFNLFHGFTFYTWVIIITQALSGTIRNSSGVPKQITTSGAVMNRMYVHPLGFFMITSYCIISGFSGVYNEWILKKYYTESIHIQNIFLYTYGVIFNLIPAITVATYLPGSSYSFNLFHGFTFYTWIIILTQALSGIFMGVIIKHSSNIIRLFVISFSLIVAAILSVFIFNIHLNIYFFVAFITMICSLSIYYS</sequence>
<feature type="transmembrane region" description="Helical" evidence="6">
    <location>
        <begin position="140"/>
        <end position="159"/>
    </location>
</feature>
<evidence type="ECO:0000256" key="4">
    <source>
        <dbReference type="ARBA" id="ARBA00022989"/>
    </source>
</evidence>